<keyword evidence="2" id="KW-0223">Dioxygenase</keyword>
<evidence type="ECO:0000256" key="6">
    <source>
        <dbReference type="ARBA" id="ARBA00035023"/>
    </source>
</evidence>
<dbReference type="SMART" id="SM01150">
    <property type="entry name" value="DUF1338"/>
    <property type="match status" value="1"/>
</dbReference>
<protein>
    <recommendedName>
        <fullName evidence="6">2-oxoadipate dioxygenase/decarboxylase</fullName>
        <ecNumber evidence="6">1.13.11.93</ecNumber>
    </recommendedName>
    <alternativeName>
        <fullName evidence="7">2-hydroxyglutarate synthase</fullName>
    </alternativeName>
</protein>
<comment type="similarity">
    <text evidence="5">Belongs to the 2-oxoadipate dioxygenase/decarboxylase family.</text>
</comment>
<dbReference type="RefSeq" id="WP_083561546.1">
    <property type="nucleotide sequence ID" value="NZ_AQQV01000002.1"/>
</dbReference>
<dbReference type="InterPro" id="IPR009770">
    <property type="entry name" value="HGLS"/>
</dbReference>
<dbReference type="CDD" id="cd16350">
    <property type="entry name" value="VOC_like"/>
    <property type="match status" value="1"/>
</dbReference>
<dbReference type="PANTHER" id="PTHR31136:SF5">
    <property type="entry name" value="2-OXOADIPATE DIOXYGENASE_DECARBOXYLASE, CHLOROPLASTIC"/>
    <property type="match status" value="1"/>
</dbReference>
<dbReference type="Gene3D" id="3.10.180.50">
    <property type="match status" value="1"/>
</dbReference>
<proteinExistence type="inferred from homology"/>
<sequence>MNVEHFFSALWADYLKHAPSAGRIHQVLGGGQPIVNDHIALRSFNTPQLGLDAMEPVFVAMGYRRGGEYVFKAKKLKARHYEHADPHVPKIFISELLLEQFSASLQQQVARQLRQMDATAEAALLYSGRHWRLSHADYQGLLAESEYAAWLSAFGFRANHFTVSINQLAGYDSVAQVNAALKREGFALNSAGGEIKGSPAVMLEQSSTLADRVAVEFDDGEFAIPACFYEFAYRYPQADGSLYQGFVEASADKIFESTHAGADKAG</sequence>
<keyword evidence="3" id="KW-0560">Oxidoreductase</keyword>
<dbReference type="PANTHER" id="PTHR31136">
    <property type="entry name" value="DUF1338 DOMAIN-CONTAINING PROTEIN"/>
    <property type="match status" value="1"/>
</dbReference>
<evidence type="ECO:0000256" key="5">
    <source>
        <dbReference type="ARBA" id="ARBA00035013"/>
    </source>
</evidence>
<evidence type="ECO:0000256" key="7">
    <source>
        <dbReference type="ARBA" id="ARBA00035045"/>
    </source>
</evidence>
<evidence type="ECO:0000256" key="1">
    <source>
        <dbReference type="ARBA" id="ARBA00001954"/>
    </source>
</evidence>
<evidence type="ECO:0000256" key="2">
    <source>
        <dbReference type="ARBA" id="ARBA00022964"/>
    </source>
</evidence>
<reference evidence="8 9" key="1">
    <citation type="submission" date="2013-04" db="EMBL/GenBank/DDBJ databases">
        <title>Oceanococcus atlanticus 22II-S10r2 Genome Sequencing.</title>
        <authorList>
            <person name="Lai Q."/>
            <person name="Li G."/>
            <person name="Shao Z."/>
        </authorList>
    </citation>
    <scope>NUCLEOTIDE SEQUENCE [LARGE SCALE GENOMIC DNA]</scope>
    <source>
        <strain evidence="8 9">22II-S10r2</strain>
    </source>
</reference>
<dbReference type="Pfam" id="PF07063">
    <property type="entry name" value="HGLS"/>
    <property type="match status" value="1"/>
</dbReference>
<gene>
    <name evidence="8" type="ORF">ATO7_09667</name>
</gene>
<comment type="caution">
    <text evidence="8">The sequence shown here is derived from an EMBL/GenBank/DDBJ whole genome shotgun (WGS) entry which is preliminary data.</text>
</comment>
<dbReference type="AlphaFoldDB" id="A0A1Y1SEA6"/>
<evidence type="ECO:0000313" key="9">
    <source>
        <dbReference type="Proteomes" id="UP000192342"/>
    </source>
</evidence>
<evidence type="ECO:0000256" key="4">
    <source>
        <dbReference type="ARBA" id="ARBA00023004"/>
    </source>
</evidence>
<dbReference type="EMBL" id="AQQV01000002">
    <property type="protein sequence ID" value="ORE87299.1"/>
    <property type="molecule type" value="Genomic_DNA"/>
</dbReference>
<evidence type="ECO:0000256" key="3">
    <source>
        <dbReference type="ARBA" id="ARBA00023002"/>
    </source>
</evidence>
<dbReference type="STRING" id="1317117.ATO7_09667"/>
<comment type="cofactor">
    <cofactor evidence="1">
        <name>Fe(2+)</name>
        <dbReference type="ChEBI" id="CHEBI:29033"/>
    </cofactor>
</comment>
<keyword evidence="4" id="KW-0408">Iron</keyword>
<keyword evidence="9" id="KW-1185">Reference proteome</keyword>
<dbReference type="EC" id="1.13.11.93" evidence="6"/>
<accession>A0A1Y1SEA6</accession>
<dbReference type="GO" id="GO:0051213">
    <property type="term" value="F:dioxygenase activity"/>
    <property type="evidence" value="ECO:0007669"/>
    <property type="project" value="UniProtKB-KW"/>
</dbReference>
<organism evidence="8 9">
    <name type="scientific">Oceanococcus atlanticus</name>
    <dbReference type="NCBI Taxonomy" id="1317117"/>
    <lineage>
        <taxon>Bacteria</taxon>
        <taxon>Pseudomonadati</taxon>
        <taxon>Pseudomonadota</taxon>
        <taxon>Gammaproteobacteria</taxon>
        <taxon>Chromatiales</taxon>
        <taxon>Oceanococcaceae</taxon>
        <taxon>Oceanococcus</taxon>
    </lineage>
</organism>
<name>A0A1Y1SEA6_9GAMM</name>
<dbReference type="OrthoDB" id="506370at2"/>
<evidence type="ECO:0000313" key="8">
    <source>
        <dbReference type="EMBL" id="ORE87299.1"/>
    </source>
</evidence>
<dbReference type="Proteomes" id="UP000192342">
    <property type="component" value="Unassembled WGS sequence"/>
</dbReference>